<sequence length="264" mass="29424">MISSASSTQGGGSAVLPSVRSMDATQETPQSRNDPAGNWMVDASFQHPVSVQNSSTLKLSSNILQISHRHEKDIDHKVTPFAITNNKKRPLPSDFDIHEEKRSRTEEGIEDVYLKVAVYKGHSIHVLKSIESDQDMLVDNQKRCINGGAVYKVMETTRVHIVGWLRGDSTLACVQVIFSSLNEEQLKASEWIPICLIKKENLAVAGLVLTPVVDCAKLKMQTNNFVDLGYSEEGYDKFLKERCTDLWAYIKKVNSSDSSILTVQ</sequence>
<protein>
    <submittedName>
        <fullName evidence="2">Uncharacterized protein</fullName>
    </submittedName>
</protein>
<evidence type="ECO:0000313" key="3">
    <source>
        <dbReference type="Proteomes" id="UP000240883"/>
    </source>
</evidence>
<organism evidence="2 3">
    <name type="scientific">Corynespora cassiicola Philippines</name>
    <dbReference type="NCBI Taxonomy" id="1448308"/>
    <lineage>
        <taxon>Eukaryota</taxon>
        <taxon>Fungi</taxon>
        <taxon>Dikarya</taxon>
        <taxon>Ascomycota</taxon>
        <taxon>Pezizomycotina</taxon>
        <taxon>Dothideomycetes</taxon>
        <taxon>Pleosporomycetidae</taxon>
        <taxon>Pleosporales</taxon>
        <taxon>Corynesporascaceae</taxon>
        <taxon>Corynespora</taxon>
    </lineage>
</organism>
<accession>A0A2T2N7U8</accession>
<feature type="compositionally biased region" description="Polar residues" evidence="1">
    <location>
        <begin position="23"/>
        <end position="33"/>
    </location>
</feature>
<proteinExistence type="predicted"/>
<reference evidence="2 3" key="1">
    <citation type="journal article" date="2018" name="Front. Microbiol.">
        <title>Genome-Wide Analysis of Corynespora cassiicola Leaf Fall Disease Putative Effectors.</title>
        <authorList>
            <person name="Lopez D."/>
            <person name="Ribeiro S."/>
            <person name="Label P."/>
            <person name="Fumanal B."/>
            <person name="Venisse J.S."/>
            <person name="Kohler A."/>
            <person name="de Oliveira R.R."/>
            <person name="Labutti K."/>
            <person name="Lipzen A."/>
            <person name="Lail K."/>
            <person name="Bauer D."/>
            <person name="Ohm R.A."/>
            <person name="Barry K.W."/>
            <person name="Spatafora J."/>
            <person name="Grigoriev I.V."/>
            <person name="Martin F.M."/>
            <person name="Pujade-Renaud V."/>
        </authorList>
    </citation>
    <scope>NUCLEOTIDE SEQUENCE [LARGE SCALE GENOMIC DNA]</scope>
    <source>
        <strain evidence="2 3">Philippines</strain>
    </source>
</reference>
<keyword evidence="3" id="KW-1185">Reference proteome</keyword>
<gene>
    <name evidence="2" type="ORF">BS50DRAFT_652785</name>
</gene>
<dbReference type="EMBL" id="KZ678146">
    <property type="protein sequence ID" value="PSN61098.1"/>
    <property type="molecule type" value="Genomic_DNA"/>
</dbReference>
<feature type="region of interest" description="Disordered" evidence="1">
    <location>
        <begin position="1"/>
        <end position="40"/>
    </location>
</feature>
<dbReference type="AlphaFoldDB" id="A0A2T2N7U8"/>
<evidence type="ECO:0000256" key="1">
    <source>
        <dbReference type="SAM" id="MobiDB-lite"/>
    </source>
</evidence>
<dbReference type="Proteomes" id="UP000240883">
    <property type="component" value="Unassembled WGS sequence"/>
</dbReference>
<evidence type="ECO:0000313" key="2">
    <source>
        <dbReference type="EMBL" id="PSN61098.1"/>
    </source>
</evidence>
<name>A0A2T2N7U8_CORCC</name>
<dbReference type="OrthoDB" id="3812064at2759"/>